<feature type="domain" description="BTB" evidence="1">
    <location>
        <begin position="19"/>
        <end position="88"/>
    </location>
</feature>
<accession>A0A371DIE9</accession>
<dbReference type="EMBL" id="KZ857391">
    <property type="protein sequence ID" value="RDX52302.1"/>
    <property type="molecule type" value="Genomic_DNA"/>
</dbReference>
<dbReference type="Pfam" id="PF00651">
    <property type="entry name" value="BTB"/>
    <property type="match status" value="1"/>
</dbReference>
<dbReference type="CDD" id="cd18186">
    <property type="entry name" value="BTB_POZ_ZBTB_KLHL-like"/>
    <property type="match status" value="1"/>
</dbReference>
<dbReference type="Gene3D" id="3.30.710.10">
    <property type="entry name" value="Potassium Channel Kv1.1, Chain A"/>
    <property type="match status" value="1"/>
</dbReference>
<protein>
    <recommendedName>
        <fullName evidence="1">BTB domain-containing protein</fullName>
    </recommendedName>
</protein>
<dbReference type="PROSITE" id="PS50097">
    <property type="entry name" value="BTB"/>
    <property type="match status" value="1"/>
</dbReference>
<dbReference type="InterPro" id="IPR011333">
    <property type="entry name" value="SKP1/BTB/POZ_sf"/>
</dbReference>
<dbReference type="AlphaFoldDB" id="A0A371DIE9"/>
<dbReference type="STRING" id="139420.A0A371DIE9"/>
<gene>
    <name evidence="2" type="ORF">OH76DRAFT_1470575</name>
</gene>
<proteinExistence type="predicted"/>
<keyword evidence="3" id="KW-1185">Reference proteome</keyword>
<reference evidence="2 3" key="1">
    <citation type="journal article" date="2018" name="Biotechnol. Biofuels">
        <title>Integrative visual omics of the white-rot fungus Polyporus brumalis exposes the biotechnological potential of its oxidative enzymes for delignifying raw plant biomass.</title>
        <authorList>
            <person name="Miyauchi S."/>
            <person name="Rancon A."/>
            <person name="Drula E."/>
            <person name="Hage H."/>
            <person name="Chaduli D."/>
            <person name="Favel A."/>
            <person name="Grisel S."/>
            <person name="Henrissat B."/>
            <person name="Herpoel-Gimbert I."/>
            <person name="Ruiz-Duenas F.J."/>
            <person name="Chevret D."/>
            <person name="Hainaut M."/>
            <person name="Lin J."/>
            <person name="Wang M."/>
            <person name="Pangilinan J."/>
            <person name="Lipzen A."/>
            <person name="Lesage-Meessen L."/>
            <person name="Navarro D."/>
            <person name="Riley R."/>
            <person name="Grigoriev I.V."/>
            <person name="Zhou S."/>
            <person name="Raouche S."/>
            <person name="Rosso M.N."/>
        </authorList>
    </citation>
    <scope>NUCLEOTIDE SEQUENCE [LARGE SCALE GENOMIC DNA]</scope>
    <source>
        <strain evidence="2 3">BRFM 1820</strain>
    </source>
</reference>
<dbReference type="InterPro" id="IPR000210">
    <property type="entry name" value="BTB/POZ_dom"/>
</dbReference>
<evidence type="ECO:0000313" key="2">
    <source>
        <dbReference type="EMBL" id="RDX52302.1"/>
    </source>
</evidence>
<name>A0A371DIE9_9APHY</name>
<evidence type="ECO:0000313" key="3">
    <source>
        <dbReference type="Proteomes" id="UP000256964"/>
    </source>
</evidence>
<dbReference type="Proteomes" id="UP000256964">
    <property type="component" value="Unassembled WGS sequence"/>
</dbReference>
<dbReference type="SUPFAM" id="SSF54695">
    <property type="entry name" value="POZ domain"/>
    <property type="match status" value="1"/>
</dbReference>
<organism evidence="2 3">
    <name type="scientific">Lentinus brumalis</name>
    <dbReference type="NCBI Taxonomy" id="2498619"/>
    <lineage>
        <taxon>Eukaryota</taxon>
        <taxon>Fungi</taxon>
        <taxon>Dikarya</taxon>
        <taxon>Basidiomycota</taxon>
        <taxon>Agaricomycotina</taxon>
        <taxon>Agaricomycetes</taxon>
        <taxon>Polyporales</taxon>
        <taxon>Polyporaceae</taxon>
        <taxon>Lentinus</taxon>
    </lineage>
</organism>
<dbReference type="SMART" id="SM00225">
    <property type="entry name" value="BTB"/>
    <property type="match status" value="1"/>
</dbReference>
<evidence type="ECO:0000259" key="1">
    <source>
        <dbReference type="PROSITE" id="PS50097"/>
    </source>
</evidence>
<dbReference type="OrthoDB" id="3268787at2759"/>
<sequence length="352" mass="40786">MTANIPQVHRSAQLYFPDGDVVLRAAASDGVQLFRVHKFLLKHHSMAFSDMFHAENGSSSETYDGVPVVDMPGDRAEDLALLLSYLYNPSRLSFKRFDPDKALEISGVVRLADKYLLEPLRNHLVQQIASDWPTTLEEWDIRDAEIQATRKAAFAQKTTKLSRIIPEPVAAIIFAQEFGCTQILPAAFYQLAQINFKDAWEGLDKEVPPWHAQWANGTPAARWSLLEKDNLVRCLHGFQWIDDIRPIEFRLLSEKCWPNKEWADQNDYDVIEQRSKCYAYLCELVKVVWGKVERRNPLQLLLDCLDYEKYPELSKERFPEGLCEHCRESLPTEIARERRGVWGRLPMYFKLK</sequence>